<keyword evidence="2" id="KW-0472">Membrane</keyword>
<evidence type="ECO:0000313" key="4">
    <source>
        <dbReference type="Proteomes" id="UP000490821"/>
    </source>
</evidence>
<name>A0A829ZDG2_9FIRM</name>
<reference evidence="3 4" key="1">
    <citation type="journal article" date="2020" name="Microbiome">
        <title>Single-cell genomics of uncultured bacteria reveals dietary fiber responders in the mouse gut microbiota.</title>
        <authorList>
            <person name="Chijiiwa R."/>
            <person name="Hosokawa M."/>
            <person name="Kogawa M."/>
            <person name="Nishikawa Y."/>
            <person name="Ide K."/>
            <person name="Sakanashi C."/>
            <person name="Takahashi K."/>
            <person name="Takeyama H."/>
        </authorList>
    </citation>
    <scope>NUCLEOTIDE SEQUENCE [LARGE SCALE GENOMIC DNA]</scope>
    <source>
        <strain evidence="3">IMSAGC_017</strain>
    </source>
</reference>
<evidence type="ECO:0000313" key="3">
    <source>
        <dbReference type="EMBL" id="GFI42106.1"/>
    </source>
</evidence>
<keyword evidence="2" id="KW-0812">Transmembrane</keyword>
<dbReference type="RefSeq" id="WP_172473227.1">
    <property type="nucleotide sequence ID" value="NZ_BLMI01000265.1"/>
</dbReference>
<evidence type="ECO:0000256" key="1">
    <source>
        <dbReference type="SAM" id="Coils"/>
    </source>
</evidence>
<protein>
    <recommendedName>
        <fullName evidence="5">V-type ATP synthase subunit I</fullName>
    </recommendedName>
</protein>
<sequence>MAIMKTHFFNISFEHKDLMKMLIKMTEYQENMFPQDSRKIANNVKGVSVMDAVNPYNEPLDNIYHILSRLNLESNVQNNEFKEINLHNVNKLIDEINDEVDNIVNIKEGIVKEKEENDEAVILLRNLEESKISVDDVKNTKYITCRFGKIPVNEFTKIQYYRDYEFIFKELNRSKQYVWIVYAGLTNSISQIDNAFSSMSFEQITLPDFAHGKIHEAINELTEESIAMEKYINKMDSKLEGVKNKYQEKLLDTFTSLYNLKKLYDHCRYVVDFSQKASIYTFSSYDLKEIETIFKNIDSVKVMELPVNIYENRNITAPILVKNNSFFKPFENILSVALGDTFDPTIFVAVITMVIGAICVGDIGVGALLIVLGFLFTIKKTNNFGGMLKRIGAAILIGGLFYGTVFYQIELYQPLFNLPLHVIHTFLFGFSVWIIAIIILIIAKKVTRKSIKI</sequence>
<keyword evidence="2" id="KW-1133">Transmembrane helix</keyword>
<evidence type="ECO:0008006" key="5">
    <source>
        <dbReference type="Google" id="ProtNLM"/>
    </source>
</evidence>
<dbReference type="EMBL" id="BLMI01000265">
    <property type="protein sequence ID" value="GFI42106.1"/>
    <property type="molecule type" value="Genomic_DNA"/>
</dbReference>
<accession>A0A829ZDG2</accession>
<feature type="coiled-coil region" evidence="1">
    <location>
        <begin position="79"/>
        <end position="130"/>
    </location>
</feature>
<organism evidence="3 4">
    <name type="scientific">Thomasclavelia cocleata</name>
    <dbReference type="NCBI Taxonomy" id="69824"/>
    <lineage>
        <taxon>Bacteria</taxon>
        <taxon>Bacillati</taxon>
        <taxon>Bacillota</taxon>
        <taxon>Erysipelotrichia</taxon>
        <taxon>Erysipelotrichales</taxon>
        <taxon>Coprobacillaceae</taxon>
        <taxon>Thomasclavelia</taxon>
    </lineage>
</organism>
<evidence type="ECO:0000256" key="2">
    <source>
        <dbReference type="SAM" id="Phobius"/>
    </source>
</evidence>
<comment type="caution">
    <text evidence="3">The sequence shown here is derived from an EMBL/GenBank/DDBJ whole genome shotgun (WGS) entry which is preliminary data.</text>
</comment>
<feature type="transmembrane region" description="Helical" evidence="2">
    <location>
        <begin position="346"/>
        <end position="378"/>
    </location>
</feature>
<keyword evidence="1" id="KW-0175">Coiled coil</keyword>
<dbReference type="Proteomes" id="UP000490821">
    <property type="component" value="Unassembled WGS sequence"/>
</dbReference>
<feature type="transmembrane region" description="Helical" evidence="2">
    <location>
        <begin position="390"/>
        <end position="409"/>
    </location>
</feature>
<gene>
    <name evidence="3" type="ORF">IMSAGC017_02153</name>
</gene>
<proteinExistence type="predicted"/>
<dbReference type="AlphaFoldDB" id="A0A829ZDG2"/>
<feature type="transmembrane region" description="Helical" evidence="2">
    <location>
        <begin position="421"/>
        <end position="443"/>
    </location>
</feature>